<name>F8KSL0_HELBC</name>
<dbReference type="AlphaFoldDB" id="F8KSL0"/>
<sequence length="213" mass="24265">MRYHANRSYQNIQQAIQAGFVDGYYFLGAEGIHDRLGFYASLQMVRSVVIEDVGNDEFDGEIYGGEEDYLEGLAPENPEDDGKEFYAQKCQESLEQGAQAGSVLCAVALAKRFLRQEDKDFNKCQELLELLTPFWEEQRHYGALAMLLQLLKVQIPQCKVKQAKELQSKLDAHLAHLEKIGCDPSGLEEYYQPRRKAPSFSYGNIRLAQAWLC</sequence>
<dbReference type="EMBL" id="FR871757">
    <property type="protein sequence ID" value="CCB79780.1"/>
    <property type="molecule type" value="Genomic_DNA"/>
</dbReference>
<reference evidence="1 2" key="1">
    <citation type="journal article" date="2011" name="J. Bacteriol.">
        <title>Genome sequence of Helicobacter bizzozeronii strain CIII-1, an isolate from human gastric mucosa.</title>
        <authorList>
            <person name="Schott T."/>
            <person name="Rossi M."/>
            <person name="Hanninen M.L."/>
        </authorList>
    </citation>
    <scope>NUCLEOTIDE SEQUENCE [LARGE SCALE GENOMIC DNA]</scope>
    <source>
        <strain evidence="1 2">CIII-1</strain>
    </source>
</reference>
<dbReference type="HOGENOM" id="CLU_1292905_0_0_7"/>
<proteinExistence type="predicted"/>
<organism evidence="1 2">
    <name type="scientific">Helicobacter bizzozeronii (strain CIII-1)</name>
    <dbReference type="NCBI Taxonomy" id="1002804"/>
    <lineage>
        <taxon>Bacteria</taxon>
        <taxon>Pseudomonadati</taxon>
        <taxon>Campylobacterota</taxon>
        <taxon>Epsilonproteobacteria</taxon>
        <taxon>Campylobacterales</taxon>
        <taxon>Helicobacteraceae</taxon>
        <taxon>Helicobacter</taxon>
    </lineage>
</organism>
<protein>
    <submittedName>
        <fullName evidence="1">Uncharacterized protein</fullName>
    </submittedName>
</protein>
<dbReference type="KEGG" id="hbi:HBZC1_07940"/>
<evidence type="ECO:0000313" key="1">
    <source>
        <dbReference type="EMBL" id="CCB79780.1"/>
    </source>
</evidence>
<evidence type="ECO:0000313" key="2">
    <source>
        <dbReference type="Proteomes" id="UP000008387"/>
    </source>
</evidence>
<dbReference type="STRING" id="1002804.HBZC1_07940"/>
<accession>F8KSL0</accession>
<dbReference type="Proteomes" id="UP000008387">
    <property type="component" value="Chromosome"/>
</dbReference>
<gene>
    <name evidence="1" type="ordered locus">HBZC1_07940</name>
</gene>
<keyword evidence="2" id="KW-1185">Reference proteome</keyword>